<proteinExistence type="predicted"/>
<reference evidence="1 2" key="1">
    <citation type="submission" date="2024-09" db="EMBL/GenBank/DDBJ databases">
        <authorList>
            <person name="Sun Q."/>
            <person name="Mori K."/>
        </authorList>
    </citation>
    <scope>NUCLEOTIDE SEQUENCE [LARGE SCALE GENOMIC DNA]</scope>
    <source>
        <strain evidence="1 2">JCM 13519</strain>
    </source>
</reference>
<dbReference type="EMBL" id="JBHMBH010000019">
    <property type="protein sequence ID" value="MFB9714247.1"/>
    <property type="molecule type" value="Genomic_DNA"/>
</dbReference>
<evidence type="ECO:0000313" key="1">
    <source>
        <dbReference type="EMBL" id="MFB9714247.1"/>
    </source>
</evidence>
<accession>A0ABV5UNZ2</accession>
<sequence>MGDRQPRGIPAGGQFAATAHGEPALSLAAETPKSMEQILADRYLAAKDQYEAHSQNTWVESVRAKYPDAAFACVDISTKGDGRFTSGMDLYRTDSSRIKLDEQDSIDFEVKYDPFWEMDRHATEETSAIFVPDSGAFSLDSVQDRWAEVSSSPEPSNDPFAHLTGMDRAKAQSAYAQEINREATDAYVKDLSKKLLAINPEFARLYVNRNADVESGLTFNLDHVEDIHRNHGDGDLMALENHDFQDIHLDGHVDYDEKTDRLYINLDPGE</sequence>
<gene>
    <name evidence="1" type="ORF">ACFFPI_08950</name>
</gene>
<keyword evidence="2" id="KW-1185">Reference proteome</keyword>
<dbReference type="RefSeq" id="WP_345044090.1">
    <property type="nucleotide sequence ID" value="NZ_BAABED010000001.1"/>
</dbReference>
<comment type="caution">
    <text evidence="1">The sequence shown here is derived from an EMBL/GenBank/DDBJ whole genome shotgun (WGS) entry which is preliminary data.</text>
</comment>
<evidence type="ECO:0000313" key="2">
    <source>
        <dbReference type="Proteomes" id="UP001589536"/>
    </source>
</evidence>
<dbReference type="Proteomes" id="UP001589536">
    <property type="component" value="Unassembled WGS sequence"/>
</dbReference>
<protein>
    <submittedName>
        <fullName evidence="1">Uncharacterized protein</fullName>
    </submittedName>
</protein>
<name>A0ABV5UNZ2_9MICC</name>
<organism evidence="1 2">
    <name type="scientific">Arthrobacter methylotrophus</name>
    <dbReference type="NCBI Taxonomy" id="121291"/>
    <lineage>
        <taxon>Bacteria</taxon>
        <taxon>Bacillati</taxon>
        <taxon>Actinomycetota</taxon>
        <taxon>Actinomycetes</taxon>
        <taxon>Micrococcales</taxon>
        <taxon>Micrococcaceae</taxon>
        <taxon>Arthrobacter</taxon>
    </lineage>
</organism>